<evidence type="ECO:0000313" key="3">
    <source>
        <dbReference type="Proteomes" id="UP001152759"/>
    </source>
</evidence>
<name>A0A9P0A532_BEMTA</name>
<dbReference type="Proteomes" id="UP001152759">
    <property type="component" value="Chromosome 3"/>
</dbReference>
<feature type="compositionally biased region" description="Acidic residues" evidence="1">
    <location>
        <begin position="114"/>
        <end position="142"/>
    </location>
</feature>
<feature type="region of interest" description="Disordered" evidence="1">
    <location>
        <begin position="103"/>
        <end position="157"/>
    </location>
</feature>
<evidence type="ECO:0000313" key="2">
    <source>
        <dbReference type="EMBL" id="CAH0386607.1"/>
    </source>
</evidence>
<protein>
    <submittedName>
        <fullName evidence="2">Uncharacterized protein</fullName>
    </submittedName>
</protein>
<sequence>MPEALTPCKFVLEWREKARRQVSDKLPPSLRQQQVRGYGRPWHIFYSVTDVEVVLPPDTPWDQEQRRMRLERWPIQEMWWEWVNWEGDIRPLPGFEHRMQELLDQQQDTKEDTLSEEEEEWDEEEEEFVEEEDPWEWEEPQEEINIVLPYPDDDSED</sequence>
<accession>A0A9P0A532</accession>
<proteinExistence type="predicted"/>
<evidence type="ECO:0000256" key="1">
    <source>
        <dbReference type="SAM" id="MobiDB-lite"/>
    </source>
</evidence>
<dbReference type="AlphaFoldDB" id="A0A9P0A532"/>
<gene>
    <name evidence="2" type="ORF">BEMITA_LOCUS5700</name>
</gene>
<feature type="compositionally biased region" description="Basic and acidic residues" evidence="1">
    <location>
        <begin position="103"/>
        <end position="113"/>
    </location>
</feature>
<dbReference type="EMBL" id="OU963864">
    <property type="protein sequence ID" value="CAH0386607.1"/>
    <property type="molecule type" value="Genomic_DNA"/>
</dbReference>
<keyword evidence="3" id="KW-1185">Reference proteome</keyword>
<organism evidence="2 3">
    <name type="scientific">Bemisia tabaci</name>
    <name type="common">Sweetpotato whitefly</name>
    <name type="synonym">Aleurodes tabaci</name>
    <dbReference type="NCBI Taxonomy" id="7038"/>
    <lineage>
        <taxon>Eukaryota</taxon>
        <taxon>Metazoa</taxon>
        <taxon>Ecdysozoa</taxon>
        <taxon>Arthropoda</taxon>
        <taxon>Hexapoda</taxon>
        <taxon>Insecta</taxon>
        <taxon>Pterygota</taxon>
        <taxon>Neoptera</taxon>
        <taxon>Paraneoptera</taxon>
        <taxon>Hemiptera</taxon>
        <taxon>Sternorrhyncha</taxon>
        <taxon>Aleyrodoidea</taxon>
        <taxon>Aleyrodidae</taxon>
        <taxon>Aleyrodinae</taxon>
        <taxon>Bemisia</taxon>
    </lineage>
</organism>
<reference evidence="2" key="1">
    <citation type="submission" date="2021-12" db="EMBL/GenBank/DDBJ databases">
        <authorList>
            <person name="King R."/>
        </authorList>
    </citation>
    <scope>NUCLEOTIDE SEQUENCE</scope>
</reference>
<dbReference type="KEGG" id="btab:109031117"/>